<evidence type="ECO:0000313" key="8">
    <source>
        <dbReference type="Proteomes" id="UP001146670"/>
    </source>
</evidence>
<feature type="transmembrane region" description="Helical" evidence="6">
    <location>
        <begin position="401"/>
        <end position="422"/>
    </location>
</feature>
<proteinExistence type="predicted"/>
<keyword evidence="5 6" id="KW-0472">Membrane</keyword>
<feature type="transmembrane region" description="Helical" evidence="6">
    <location>
        <begin position="314"/>
        <end position="337"/>
    </location>
</feature>
<feature type="transmembrane region" description="Helical" evidence="6">
    <location>
        <begin position="43"/>
        <end position="61"/>
    </location>
</feature>
<dbReference type="Pfam" id="PF13440">
    <property type="entry name" value="Polysacc_synt_3"/>
    <property type="match status" value="1"/>
</dbReference>
<feature type="transmembrane region" description="Helical" evidence="6">
    <location>
        <begin position="343"/>
        <end position="363"/>
    </location>
</feature>
<dbReference type="Proteomes" id="UP001146670">
    <property type="component" value="Unassembled WGS sequence"/>
</dbReference>
<evidence type="ECO:0000256" key="1">
    <source>
        <dbReference type="ARBA" id="ARBA00004651"/>
    </source>
</evidence>
<keyword evidence="4 6" id="KW-1133">Transmembrane helix</keyword>
<organism evidence="7 8">
    <name type="scientific">Aerococcus kribbianus</name>
    <dbReference type="NCBI Taxonomy" id="2999064"/>
    <lineage>
        <taxon>Bacteria</taxon>
        <taxon>Bacillati</taxon>
        <taxon>Bacillota</taxon>
        <taxon>Bacilli</taxon>
        <taxon>Lactobacillales</taxon>
        <taxon>Aerococcaceae</taxon>
        <taxon>Aerococcus</taxon>
    </lineage>
</organism>
<dbReference type="GO" id="GO:0005886">
    <property type="term" value="C:plasma membrane"/>
    <property type="evidence" value="ECO:0007669"/>
    <property type="project" value="UniProtKB-SubCell"/>
</dbReference>
<dbReference type="EMBL" id="JAPRFR010000001">
    <property type="protein sequence ID" value="MCZ0725461.1"/>
    <property type="molecule type" value="Genomic_DNA"/>
</dbReference>
<feature type="transmembrane region" description="Helical" evidence="6">
    <location>
        <begin position="82"/>
        <end position="106"/>
    </location>
</feature>
<sequence length="500" mass="56275">METYKERRIGAVLSYISRGLGIAIGILYTPIMIRLLGQDDFGLYNLVAAVIASLGVLNFGFDSSYVHFFSKYKIKNDQAGIAALNGQFTIIYIFISLLVLFAGFIITENLNLVFGDGLTMVEMHKMKIMVLLLIFNMFFRFNLMVFSTYITANQRFIFQNIIAIINQISSPLISLPVLLAGYGSIGLVLVTVLVNVVTLLANVIYCFTKLNIKFIFNRFDKELFISVGSYSFFIFLNMVVDQINNELDKVILGRYRGTLSVAIYSVGEKISLYYTQMSTVISQIFTPKIHQMIGSNDYKREINVLFNMVGRIQFFILILVASGFVIFGQEFINIWAGDGYEEAYQIALILIIPLTIPLIQNVGIEIQRSQNKHQFRSIVLFIIAIFNVVLTIPLSQIYGGLGAAIGTSLSLLIGNGLIINIYYHKNIGLDIIKFWQNIFSTFPALLLPFLIGGLIHYFVTIDSLILLGVYGLIYALCFCASVWCFALNASEKQLLKQPFN</sequence>
<evidence type="ECO:0000256" key="2">
    <source>
        <dbReference type="ARBA" id="ARBA00022475"/>
    </source>
</evidence>
<accession>A0A9X3FNT5</accession>
<feature type="transmembrane region" description="Helical" evidence="6">
    <location>
        <begin position="434"/>
        <end position="458"/>
    </location>
</feature>
<evidence type="ECO:0000256" key="5">
    <source>
        <dbReference type="ARBA" id="ARBA00023136"/>
    </source>
</evidence>
<feature type="transmembrane region" description="Helical" evidence="6">
    <location>
        <begin position="375"/>
        <end position="395"/>
    </location>
</feature>
<evidence type="ECO:0000256" key="3">
    <source>
        <dbReference type="ARBA" id="ARBA00022692"/>
    </source>
</evidence>
<keyword evidence="8" id="KW-1185">Reference proteome</keyword>
<keyword evidence="3 6" id="KW-0812">Transmembrane</keyword>
<evidence type="ECO:0000256" key="4">
    <source>
        <dbReference type="ARBA" id="ARBA00022989"/>
    </source>
</evidence>
<gene>
    <name evidence="7" type="ORF">OW157_02625</name>
</gene>
<comment type="caution">
    <text evidence="7">The sequence shown here is derived from an EMBL/GenBank/DDBJ whole genome shotgun (WGS) entry which is preliminary data.</text>
</comment>
<comment type="subcellular location">
    <subcellularLocation>
        <location evidence="1">Cell membrane</location>
        <topology evidence="1">Multi-pass membrane protein</topology>
    </subcellularLocation>
</comment>
<feature type="transmembrane region" description="Helical" evidence="6">
    <location>
        <begin position="464"/>
        <end position="487"/>
    </location>
</feature>
<feature type="transmembrane region" description="Helical" evidence="6">
    <location>
        <begin position="126"/>
        <end position="145"/>
    </location>
</feature>
<feature type="transmembrane region" description="Helical" evidence="6">
    <location>
        <begin position="12"/>
        <end position="31"/>
    </location>
</feature>
<name>A0A9X3FNT5_9LACT</name>
<feature type="transmembrane region" description="Helical" evidence="6">
    <location>
        <begin position="157"/>
        <end position="179"/>
    </location>
</feature>
<protein>
    <submittedName>
        <fullName evidence="7">Oligosaccharide flippase family protein</fullName>
    </submittedName>
</protein>
<feature type="transmembrane region" description="Helical" evidence="6">
    <location>
        <begin position="185"/>
        <end position="208"/>
    </location>
</feature>
<dbReference type="PANTHER" id="PTHR30250:SF11">
    <property type="entry name" value="O-ANTIGEN TRANSPORTER-RELATED"/>
    <property type="match status" value="1"/>
</dbReference>
<evidence type="ECO:0000256" key="6">
    <source>
        <dbReference type="SAM" id="Phobius"/>
    </source>
</evidence>
<evidence type="ECO:0000313" key="7">
    <source>
        <dbReference type="EMBL" id="MCZ0725461.1"/>
    </source>
</evidence>
<dbReference type="PANTHER" id="PTHR30250">
    <property type="entry name" value="PST FAMILY PREDICTED COLANIC ACID TRANSPORTER"/>
    <property type="match status" value="1"/>
</dbReference>
<dbReference type="InterPro" id="IPR050833">
    <property type="entry name" value="Poly_Biosynth_Transport"/>
</dbReference>
<reference evidence="7" key="1">
    <citation type="submission" date="2022-12" db="EMBL/GenBank/DDBJ databases">
        <title>Description and comparative metabolic analysis of Aerococcus sp. nov., isolated from the feces of a pig.</title>
        <authorList>
            <person name="Chang Y.-H."/>
        </authorList>
    </citation>
    <scope>NUCLEOTIDE SEQUENCE</scope>
    <source>
        <strain evidence="7">YH-aer222</strain>
    </source>
</reference>
<keyword evidence="2" id="KW-1003">Cell membrane</keyword>
<dbReference type="RefSeq" id="WP_268751779.1">
    <property type="nucleotide sequence ID" value="NZ_JAPRFQ010000001.1"/>
</dbReference>
<dbReference type="AlphaFoldDB" id="A0A9X3FNT5"/>